<organism evidence="2 3">
    <name type="scientific">Variovorax paradoxus</name>
    <dbReference type="NCBI Taxonomy" id="34073"/>
    <lineage>
        <taxon>Bacteria</taxon>
        <taxon>Pseudomonadati</taxon>
        <taxon>Pseudomonadota</taxon>
        <taxon>Betaproteobacteria</taxon>
        <taxon>Burkholderiales</taxon>
        <taxon>Comamonadaceae</taxon>
        <taxon>Variovorax</taxon>
    </lineage>
</organism>
<reference evidence="2 3" key="1">
    <citation type="submission" date="2019-10" db="EMBL/GenBank/DDBJ databases">
        <title>Complete genome sequence of Variovorax paradoxus 5C-2.</title>
        <authorList>
            <person name="Gogoleva N.E."/>
            <person name="Balkin A.S."/>
        </authorList>
    </citation>
    <scope>NUCLEOTIDE SEQUENCE [LARGE SCALE GENOMIC DNA]</scope>
    <source>
        <strain evidence="2 3">5C-2</strain>
    </source>
</reference>
<accession>A0A5Q0M4Q7</accession>
<dbReference type="RefSeq" id="WP_153283141.1">
    <property type="nucleotide sequence ID" value="NZ_CP045644.1"/>
</dbReference>
<evidence type="ECO:0000259" key="1">
    <source>
        <dbReference type="Pfam" id="PF07463"/>
    </source>
</evidence>
<evidence type="ECO:0000313" key="2">
    <source>
        <dbReference type="EMBL" id="QFZ84523.1"/>
    </source>
</evidence>
<feature type="domain" description="NUMOD4" evidence="1">
    <location>
        <begin position="4"/>
        <end position="23"/>
    </location>
</feature>
<dbReference type="Pfam" id="PF07463">
    <property type="entry name" value="NUMOD4"/>
    <property type="match status" value="1"/>
</dbReference>
<evidence type="ECO:0000313" key="3">
    <source>
        <dbReference type="Proteomes" id="UP000326780"/>
    </source>
</evidence>
<dbReference type="Proteomes" id="UP000326780">
    <property type="component" value="Chromosome"/>
</dbReference>
<sequence>MSEEIWTAVIGYEGRYEISDLGRRPGTQVRGGAVQHSQCGHGRTWAHLPL</sequence>
<dbReference type="EMBL" id="CP045644">
    <property type="protein sequence ID" value="QFZ84523.1"/>
    <property type="molecule type" value="Genomic_DNA"/>
</dbReference>
<name>A0A5Q0M4Q7_VARPD</name>
<gene>
    <name evidence="2" type="ORF">GFK26_18000</name>
</gene>
<dbReference type="InterPro" id="IPR010902">
    <property type="entry name" value="NUMOD4"/>
</dbReference>
<protein>
    <recommendedName>
        <fullName evidence="1">NUMOD4 domain-containing protein</fullName>
    </recommendedName>
</protein>
<dbReference type="AlphaFoldDB" id="A0A5Q0M4Q7"/>
<proteinExistence type="predicted"/>
<dbReference type="GO" id="GO:0016788">
    <property type="term" value="F:hydrolase activity, acting on ester bonds"/>
    <property type="evidence" value="ECO:0007669"/>
    <property type="project" value="InterPro"/>
</dbReference>